<gene>
    <name evidence="2" type="ORF">SOCEGT47_080850</name>
</gene>
<evidence type="ECO:0000313" key="3">
    <source>
        <dbReference type="Proteomes" id="UP000295781"/>
    </source>
</evidence>
<protein>
    <submittedName>
        <fullName evidence="2">Uncharacterized protein</fullName>
    </submittedName>
</protein>
<organism evidence="2 3">
    <name type="scientific">Sorangium cellulosum</name>
    <name type="common">Polyangium cellulosum</name>
    <dbReference type="NCBI Taxonomy" id="56"/>
    <lineage>
        <taxon>Bacteria</taxon>
        <taxon>Pseudomonadati</taxon>
        <taxon>Myxococcota</taxon>
        <taxon>Polyangia</taxon>
        <taxon>Polyangiales</taxon>
        <taxon>Polyangiaceae</taxon>
        <taxon>Sorangium</taxon>
    </lineage>
</organism>
<proteinExistence type="predicted"/>
<dbReference type="AlphaFoldDB" id="A0A4P2QCK8"/>
<sequence>MRCSRLTSASSVAVWWDGRCDELDFRTTSGRPTPGRVFPVFVLDGAHLLHQDTLDPPAGGASRVASSRAIWVRAASAAGERRPVGLVAGVRGLPRRNAGEPEAEGGRAGCEQPGGRGAATGERIDLLALVRA</sequence>
<reference evidence="2 3" key="1">
    <citation type="submission" date="2015-09" db="EMBL/GenBank/DDBJ databases">
        <title>Sorangium comparison.</title>
        <authorList>
            <person name="Zaburannyi N."/>
            <person name="Bunk B."/>
            <person name="Overmann J."/>
            <person name="Mueller R."/>
        </authorList>
    </citation>
    <scope>NUCLEOTIDE SEQUENCE [LARGE SCALE GENOMIC DNA]</scope>
    <source>
        <strain evidence="2 3">So ceGT47</strain>
    </source>
</reference>
<accession>A0A4P2QCK8</accession>
<evidence type="ECO:0000256" key="1">
    <source>
        <dbReference type="SAM" id="MobiDB-lite"/>
    </source>
</evidence>
<evidence type="ECO:0000313" key="2">
    <source>
        <dbReference type="EMBL" id="AUX27494.1"/>
    </source>
</evidence>
<feature type="compositionally biased region" description="Gly residues" evidence="1">
    <location>
        <begin position="106"/>
        <end position="118"/>
    </location>
</feature>
<name>A0A4P2QCK8_SORCE</name>
<dbReference type="Proteomes" id="UP000295781">
    <property type="component" value="Chromosome"/>
</dbReference>
<feature type="region of interest" description="Disordered" evidence="1">
    <location>
        <begin position="94"/>
        <end position="119"/>
    </location>
</feature>
<dbReference type="EMBL" id="CP012670">
    <property type="protein sequence ID" value="AUX27494.1"/>
    <property type="molecule type" value="Genomic_DNA"/>
</dbReference>